<dbReference type="EC" id="3.2.1.20" evidence="2"/>
<dbReference type="Pfam" id="PF00128">
    <property type="entry name" value="Alpha-amylase"/>
    <property type="match status" value="1"/>
</dbReference>
<dbReference type="InterPro" id="IPR017853">
    <property type="entry name" value="GH"/>
</dbReference>
<keyword evidence="3" id="KW-0812">Transmembrane</keyword>
<dbReference type="InterPro" id="IPR045857">
    <property type="entry name" value="O16G_dom_2"/>
</dbReference>
<dbReference type="SMART" id="SM00642">
    <property type="entry name" value="Aamy"/>
    <property type="match status" value="1"/>
</dbReference>
<dbReference type="InterPro" id="IPR031984">
    <property type="entry name" value="SLC3A2_N"/>
</dbReference>
<dbReference type="PANTHER" id="PTHR10357:SF179">
    <property type="entry name" value="NEUTRAL AND BASIC AMINO ACID TRANSPORT PROTEIN RBAT"/>
    <property type="match status" value="1"/>
</dbReference>
<dbReference type="EMBL" id="UYYG01001160">
    <property type="protein sequence ID" value="VDN57388.1"/>
    <property type="molecule type" value="Genomic_DNA"/>
</dbReference>
<proteinExistence type="predicted"/>
<dbReference type="Pfam" id="PF16028">
    <property type="entry name" value="SLC3A2_N"/>
    <property type="match status" value="1"/>
</dbReference>
<evidence type="ECO:0000256" key="2">
    <source>
        <dbReference type="ARBA" id="ARBA00012741"/>
    </source>
</evidence>
<comment type="catalytic activity">
    <reaction evidence="1">
        <text>Hydrolysis of terminal, non-reducing (1-&gt;4)-linked alpha-D-glucose residues with release of alpha-D-glucose.</text>
        <dbReference type="EC" id="3.2.1.20"/>
    </reaction>
</comment>
<dbReference type="InterPro" id="IPR006047">
    <property type="entry name" value="GH13_cat_dom"/>
</dbReference>
<dbReference type="PANTHER" id="PTHR10357">
    <property type="entry name" value="ALPHA-AMYLASE FAMILY MEMBER"/>
    <property type="match status" value="1"/>
</dbReference>
<dbReference type="SUPFAM" id="SSF51445">
    <property type="entry name" value="(Trans)glycosidases"/>
    <property type="match status" value="1"/>
</dbReference>
<keyword evidence="3" id="KW-0472">Membrane</keyword>
<feature type="domain" description="Glycosyl hydrolase family 13 catalytic" evidence="4">
    <location>
        <begin position="109"/>
        <end position="494"/>
    </location>
</feature>
<dbReference type="OrthoDB" id="1740265at2759"/>
<evidence type="ECO:0000259" key="4">
    <source>
        <dbReference type="SMART" id="SM00642"/>
    </source>
</evidence>
<dbReference type="Proteomes" id="UP000274756">
    <property type="component" value="Unassembled WGS sequence"/>
</dbReference>
<dbReference type="WBParaSite" id="DME_0000320201-mRNA-1">
    <property type="protein sequence ID" value="DME_0000320201-mRNA-1"/>
    <property type="gene ID" value="DME_0000320201"/>
</dbReference>
<dbReference type="Proteomes" id="UP000038040">
    <property type="component" value="Unplaced"/>
</dbReference>
<dbReference type="Gene3D" id="3.20.20.80">
    <property type="entry name" value="Glycosidases"/>
    <property type="match status" value="1"/>
</dbReference>
<sequence length="617" mass="70385">MMVASEQVPLSETSRTPQNYQLGNADVKHNKNLNTIEMQLSNNVIGLTKEQLEQYRSDPFWKTLRTILFILFCSLWVCMFAAAFVIVILSPKCSAKKEPEWWRTKLSYQIFTPAFRDSDGDGIGDFKGVEEKLEDIRKIGVKSIWLSPVITTQKDDFLPYDIVDSIPDERFGNAKDFISLVENVHNRGMYIVIDLPIATTSKYHEWFTDAIKNGNFHDYYIWKSASEIELDDDFVVLNESDSKEKQAYLSYNGRDPVLNWNYKGMADIMKNFAIEYLSMGVDGFYLPYVHQLKRKDKIDPEQQKEALNALEEFISSLEGYINATESIGNKEIAFFTSVDDMKILQPNLTNSLTNLKYFIDDSITKLDEQKCADNIGKCIHNSLSKSLDRFQQSQLPYIWQFTNLHVSRLTSRFDVATGNLLTFIQLVLPGGIEIYYGQELGLTDTNRKKGGQTGLMQWDSSKFAGFSQTNDAPFFITTDDYKDVNYETQLNAERSMLKTFKIISKIRERDESLISAPMKLAPYSDDLIMFARVNHAEGAVIGSVCEILQKFVYIVVANFGIKEHQANFTILVPSEKSSNQIEIVATTPNVENYSAKQKLDNSGKILLNAKQGILLKI</sequence>
<reference evidence="5 7" key="2">
    <citation type="submission" date="2018-11" db="EMBL/GenBank/DDBJ databases">
        <authorList>
            <consortium name="Pathogen Informatics"/>
        </authorList>
    </citation>
    <scope>NUCLEOTIDE SEQUENCE [LARGE SCALE GENOMIC DNA]</scope>
</reference>
<gene>
    <name evidence="5" type="ORF">DME_LOCUS7361</name>
</gene>
<dbReference type="STRING" id="318479.A0A0N4U854"/>
<keyword evidence="3" id="KW-1133">Transmembrane helix</keyword>
<dbReference type="GO" id="GO:0005975">
    <property type="term" value="P:carbohydrate metabolic process"/>
    <property type="evidence" value="ECO:0007669"/>
    <property type="project" value="InterPro"/>
</dbReference>
<evidence type="ECO:0000313" key="6">
    <source>
        <dbReference type="Proteomes" id="UP000038040"/>
    </source>
</evidence>
<evidence type="ECO:0000313" key="8">
    <source>
        <dbReference type="WBParaSite" id="DME_0000320201-mRNA-1"/>
    </source>
</evidence>
<dbReference type="Gene3D" id="3.90.400.10">
    <property type="entry name" value="Oligo-1,6-glucosidase, Domain 2"/>
    <property type="match status" value="1"/>
</dbReference>
<dbReference type="AlphaFoldDB" id="A0A0N4U854"/>
<evidence type="ECO:0000256" key="3">
    <source>
        <dbReference type="SAM" id="Phobius"/>
    </source>
</evidence>
<feature type="transmembrane region" description="Helical" evidence="3">
    <location>
        <begin position="66"/>
        <end position="89"/>
    </location>
</feature>
<evidence type="ECO:0000313" key="7">
    <source>
        <dbReference type="Proteomes" id="UP000274756"/>
    </source>
</evidence>
<accession>A0A0N4U854</accession>
<reference evidence="8" key="1">
    <citation type="submission" date="2017-02" db="UniProtKB">
        <authorList>
            <consortium name="WormBaseParasite"/>
        </authorList>
    </citation>
    <scope>IDENTIFICATION</scope>
</reference>
<dbReference type="GO" id="GO:0004558">
    <property type="term" value="F:alpha-1,4-glucosidase activity"/>
    <property type="evidence" value="ECO:0007669"/>
    <property type="project" value="UniProtKB-EC"/>
</dbReference>
<protein>
    <recommendedName>
        <fullName evidence="2">alpha-glucosidase</fullName>
        <ecNumber evidence="2">3.2.1.20</ecNumber>
    </recommendedName>
</protein>
<name>A0A0N4U854_DRAME</name>
<evidence type="ECO:0000256" key="1">
    <source>
        <dbReference type="ARBA" id="ARBA00001657"/>
    </source>
</evidence>
<organism evidence="6 8">
    <name type="scientific">Dracunculus medinensis</name>
    <name type="common">Guinea worm</name>
    <dbReference type="NCBI Taxonomy" id="318479"/>
    <lineage>
        <taxon>Eukaryota</taxon>
        <taxon>Metazoa</taxon>
        <taxon>Ecdysozoa</taxon>
        <taxon>Nematoda</taxon>
        <taxon>Chromadorea</taxon>
        <taxon>Rhabditida</taxon>
        <taxon>Spirurina</taxon>
        <taxon>Dracunculoidea</taxon>
        <taxon>Dracunculidae</taxon>
        <taxon>Dracunculus</taxon>
    </lineage>
</organism>
<keyword evidence="7" id="KW-1185">Reference proteome</keyword>
<evidence type="ECO:0000313" key="5">
    <source>
        <dbReference type="EMBL" id="VDN57388.1"/>
    </source>
</evidence>